<evidence type="ECO:0000256" key="1">
    <source>
        <dbReference type="SAM" id="SignalP"/>
    </source>
</evidence>
<proteinExistence type="predicted"/>
<reference evidence="2 3" key="1">
    <citation type="submission" date="2020-08" db="EMBL/GenBank/DDBJ databases">
        <title>Genomic Encyclopedia of Type Strains, Phase IV (KMG-IV): sequencing the most valuable type-strain genomes for metagenomic binning, comparative biology and taxonomic classification.</title>
        <authorList>
            <person name="Goeker M."/>
        </authorList>
    </citation>
    <scope>NUCLEOTIDE SEQUENCE [LARGE SCALE GENOMIC DNA]</scope>
    <source>
        <strain evidence="2 3">DSM 25335</strain>
    </source>
</reference>
<evidence type="ECO:0000313" key="3">
    <source>
        <dbReference type="Proteomes" id="UP000566663"/>
    </source>
</evidence>
<dbReference type="EMBL" id="JACHFZ010000002">
    <property type="protein sequence ID" value="MBB5291820.1"/>
    <property type="molecule type" value="Genomic_DNA"/>
</dbReference>
<evidence type="ECO:0000313" key="2">
    <source>
        <dbReference type="EMBL" id="MBB5291820.1"/>
    </source>
</evidence>
<keyword evidence="1" id="KW-0732">Signal</keyword>
<name>A0A7W8HZG5_9CAUL</name>
<feature type="signal peptide" evidence="1">
    <location>
        <begin position="1"/>
        <end position="18"/>
    </location>
</feature>
<dbReference type="AlphaFoldDB" id="A0A7W8HZG5"/>
<dbReference type="RefSeq" id="WP_183253586.1">
    <property type="nucleotide sequence ID" value="NZ_BAAAFF010000005.1"/>
</dbReference>
<organism evidence="2 3">
    <name type="scientific">Brevundimonas basaltis</name>
    <dbReference type="NCBI Taxonomy" id="472166"/>
    <lineage>
        <taxon>Bacteria</taxon>
        <taxon>Pseudomonadati</taxon>
        <taxon>Pseudomonadota</taxon>
        <taxon>Alphaproteobacteria</taxon>
        <taxon>Caulobacterales</taxon>
        <taxon>Caulobacteraceae</taxon>
        <taxon>Brevundimonas</taxon>
    </lineage>
</organism>
<sequence length="151" mass="15221">MIATLLFAAVTAAAPAPADDFKTLCLATKGDVAAVTAATAAQGAWSAPVQQDGLTVWTHTAAGVERNLVVGEQAAPDGKRLACMLTSLPAEPGLTTGIATMLGGVSMAVEANPGLYAYAPDADAYRAGDVTFVQVTSEADSTSLTAIRPVK</sequence>
<protein>
    <submittedName>
        <fullName evidence="2">Uncharacterized protein</fullName>
    </submittedName>
</protein>
<gene>
    <name evidence="2" type="ORF">HNQ67_001334</name>
</gene>
<comment type="caution">
    <text evidence="2">The sequence shown here is derived from an EMBL/GenBank/DDBJ whole genome shotgun (WGS) entry which is preliminary data.</text>
</comment>
<feature type="chain" id="PRO_5031512692" evidence="1">
    <location>
        <begin position="19"/>
        <end position="151"/>
    </location>
</feature>
<accession>A0A7W8HZG5</accession>
<dbReference type="Proteomes" id="UP000566663">
    <property type="component" value="Unassembled WGS sequence"/>
</dbReference>
<keyword evidence="3" id="KW-1185">Reference proteome</keyword>